<evidence type="ECO:0000313" key="10">
    <source>
        <dbReference type="EMBL" id="HJC25686.1"/>
    </source>
</evidence>
<evidence type="ECO:0000256" key="3">
    <source>
        <dbReference type="ARBA" id="ARBA00022679"/>
    </source>
</evidence>
<reference evidence="10" key="1">
    <citation type="journal article" date="2021" name="PeerJ">
        <title>Extensive microbial diversity within the chicken gut microbiome revealed by metagenomics and culture.</title>
        <authorList>
            <person name="Gilroy R."/>
            <person name="Ravi A."/>
            <person name="Getino M."/>
            <person name="Pursley I."/>
            <person name="Horton D.L."/>
            <person name="Alikhan N.F."/>
            <person name="Baker D."/>
            <person name="Gharbi K."/>
            <person name="Hall N."/>
            <person name="Watson M."/>
            <person name="Adriaenssens E.M."/>
            <person name="Foster-Nyarko E."/>
            <person name="Jarju S."/>
            <person name="Secka A."/>
            <person name="Antonio M."/>
            <person name="Oren A."/>
            <person name="Chaudhuri R.R."/>
            <person name="La Ragione R."/>
            <person name="Hildebrand F."/>
            <person name="Pallen M.J."/>
        </authorList>
    </citation>
    <scope>NUCLEOTIDE SEQUENCE</scope>
    <source>
        <strain evidence="10">USAMLcec2-132</strain>
    </source>
</reference>
<proteinExistence type="predicted"/>
<dbReference type="InterPro" id="IPR001173">
    <property type="entry name" value="Glyco_trans_2-like"/>
</dbReference>
<dbReference type="GO" id="GO:0009103">
    <property type="term" value="P:lipopolysaccharide biosynthetic process"/>
    <property type="evidence" value="ECO:0007669"/>
    <property type="project" value="UniProtKB-KW"/>
</dbReference>
<dbReference type="CDD" id="cd04187">
    <property type="entry name" value="DPM1_like_bac"/>
    <property type="match status" value="1"/>
</dbReference>
<evidence type="ECO:0000256" key="6">
    <source>
        <dbReference type="ARBA" id="ARBA00022989"/>
    </source>
</evidence>
<dbReference type="AlphaFoldDB" id="A0A9D2NK24"/>
<evidence type="ECO:0000256" key="8">
    <source>
        <dbReference type="SAM" id="Phobius"/>
    </source>
</evidence>
<keyword evidence="1" id="KW-1003">Cell membrane</keyword>
<keyword evidence="4 8" id="KW-0812">Transmembrane</keyword>
<dbReference type="InterPro" id="IPR050256">
    <property type="entry name" value="Glycosyltransferase_2"/>
</dbReference>
<comment type="caution">
    <text evidence="10">The sequence shown here is derived from an EMBL/GenBank/DDBJ whole genome shotgun (WGS) entry which is preliminary data.</text>
</comment>
<dbReference type="EMBL" id="DWWS01000069">
    <property type="protein sequence ID" value="HJC25686.1"/>
    <property type="molecule type" value="Genomic_DNA"/>
</dbReference>
<reference evidence="10" key="2">
    <citation type="submission" date="2021-04" db="EMBL/GenBank/DDBJ databases">
        <authorList>
            <person name="Gilroy R."/>
        </authorList>
    </citation>
    <scope>NUCLEOTIDE SEQUENCE</scope>
    <source>
        <strain evidence="10">USAMLcec2-132</strain>
    </source>
</reference>
<keyword evidence="7 8" id="KW-0472">Membrane</keyword>
<feature type="transmembrane region" description="Helical" evidence="8">
    <location>
        <begin position="264"/>
        <end position="286"/>
    </location>
</feature>
<evidence type="ECO:0000259" key="9">
    <source>
        <dbReference type="Pfam" id="PF00535"/>
    </source>
</evidence>
<gene>
    <name evidence="10" type="ORF">H9761_18655</name>
</gene>
<dbReference type="GO" id="GO:0099621">
    <property type="term" value="F:undecaprenyl-phosphate 4-deoxy-4-formamido-L-arabinose transferase activity"/>
    <property type="evidence" value="ECO:0007669"/>
    <property type="project" value="TreeGrafter"/>
</dbReference>
<keyword evidence="2" id="KW-0328">Glycosyltransferase</keyword>
<sequence>MKKLISIVIPCYRSETMLAGVVEDIEREMKKIEAGYRYELILVNDCSPDGTFEAIRRLCEAKPWITGVSLARNFGQHAALMAGFRQMRGDFLVCMDDDGQTPASSIPDLIRGLEEGSDVVYARYEHKHHNAFRNFGSRINDWMLCFMLGKPKDLYISSFFAAKRFIVDEMLRYENAFPYVIGLVLRATKNIKNVTVEHHDRREGESGYTLGKLFSLWFNGFTSFSEKPLRIATMVGVGCAAAGFLYGLYTVIKKLVNPLVPVGFSSLMAAIMFIGGMLMLMLGLIGEYVGRMYICMNNAPQYVIREIVRNEDDGEERDAAGEKNR</sequence>
<dbReference type="SUPFAM" id="SSF53448">
    <property type="entry name" value="Nucleotide-diphospho-sugar transferases"/>
    <property type="match status" value="1"/>
</dbReference>
<evidence type="ECO:0000313" key="11">
    <source>
        <dbReference type="Proteomes" id="UP000823891"/>
    </source>
</evidence>
<dbReference type="GO" id="GO:0005886">
    <property type="term" value="C:plasma membrane"/>
    <property type="evidence" value="ECO:0007669"/>
    <property type="project" value="TreeGrafter"/>
</dbReference>
<organism evidence="10 11">
    <name type="scientific">Candidatus Eisenbergiella merdavium</name>
    <dbReference type="NCBI Taxonomy" id="2838551"/>
    <lineage>
        <taxon>Bacteria</taxon>
        <taxon>Bacillati</taxon>
        <taxon>Bacillota</taxon>
        <taxon>Clostridia</taxon>
        <taxon>Lachnospirales</taxon>
        <taxon>Lachnospiraceae</taxon>
        <taxon>Eisenbergiella</taxon>
    </lineage>
</organism>
<dbReference type="Pfam" id="PF00535">
    <property type="entry name" value="Glycos_transf_2"/>
    <property type="match status" value="1"/>
</dbReference>
<accession>A0A9D2NK24</accession>
<evidence type="ECO:0000256" key="5">
    <source>
        <dbReference type="ARBA" id="ARBA00022985"/>
    </source>
</evidence>
<evidence type="ECO:0000256" key="1">
    <source>
        <dbReference type="ARBA" id="ARBA00022475"/>
    </source>
</evidence>
<feature type="domain" description="Glycosyltransferase 2-like" evidence="9">
    <location>
        <begin position="6"/>
        <end position="154"/>
    </location>
</feature>
<name>A0A9D2NK24_9FIRM</name>
<keyword evidence="3" id="KW-0808">Transferase</keyword>
<keyword evidence="6 8" id="KW-1133">Transmembrane helix</keyword>
<evidence type="ECO:0000256" key="2">
    <source>
        <dbReference type="ARBA" id="ARBA00022676"/>
    </source>
</evidence>
<protein>
    <submittedName>
        <fullName evidence="10">Glycosyltransferase family 2 protein</fullName>
    </submittedName>
</protein>
<feature type="transmembrane region" description="Helical" evidence="8">
    <location>
        <begin position="231"/>
        <end position="252"/>
    </location>
</feature>
<evidence type="ECO:0000256" key="7">
    <source>
        <dbReference type="ARBA" id="ARBA00023136"/>
    </source>
</evidence>
<dbReference type="PANTHER" id="PTHR48090">
    <property type="entry name" value="UNDECAPRENYL-PHOSPHATE 4-DEOXY-4-FORMAMIDO-L-ARABINOSE TRANSFERASE-RELATED"/>
    <property type="match status" value="1"/>
</dbReference>
<dbReference type="PANTHER" id="PTHR48090:SF3">
    <property type="entry name" value="UNDECAPRENYL-PHOSPHATE 4-DEOXY-4-FORMAMIDO-L-ARABINOSE TRANSFERASE"/>
    <property type="match status" value="1"/>
</dbReference>
<evidence type="ECO:0000256" key="4">
    <source>
        <dbReference type="ARBA" id="ARBA00022692"/>
    </source>
</evidence>
<dbReference type="Proteomes" id="UP000823891">
    <property type="component" value="Unassembled WGS sequence"/>
</dbReference>
<keyword evidence="5" id="KW-0448">Lipopolysaccharide biosynthesis</keyword>
<dbReference type="Gene3D" id="3.90.550.10">
    <property type="entry name" value="Spore Coat Polysaccharide Biosynthesis Protein SpsA, Chain A"/>
    <property type="match status" value="1"/>
</dbReference>
<dbReference type="InterPro" id="IPR029044">
    <property type="entry name" value="Nucleotide-diphossugar_trans"/>
</dbReference>